<reference evidence="14 15" key="1">
    <citation type="journal article" date="2017" name="Nature">
        <title>Atmospheric trace gases support primary production in Antarctic desert surface soil.</title>
        <authorList>
            <person name="Ji M."/>
            <person name="Greening C."/>
            <person name="Vanwonterghem I."/>
            <person name="Carere C.R."/>
            <person name="Bay S.K."/>
            <person name="Steen J.A."/>
            <person name="Montgomery K."/>
            <person name="Lines T."/>
            <person name="Beardall J."/>
            <person name="van Dorst J."/>
            <person name="Snape I."/>
            <person name="Stott M.B."/>
            <person name="Hugenholtz P."/>
            <person name="Ferrari B.C."/>
        </authorList>
    </citation>
    <scope>NUCLEOTIDE SEQUENCE [LARGE SCALE GENOMIC DNA]</scope>
    <source>
        <strain evidence="14">RRmetagenome_bin12</strain>
    </source>
</reference>
<dbReference type="Gene3D" id="1.10.8.60">
    <property type="match status" value="1"/>
</dbReference>
<dbReference type="Pfam" id="PF11638">
    <property type="entry name" value="DnaA_N"/>
    <property type="match status" value="1"/>
</dbReference>
<evidence type="ECO:0000256" key="9">
    <source>
        <dbReference type="NCBIfam" id="TIGR00362"/>
    </source>
</evidence>
<dbReference type="Pfam" id="PF08299">
    <property type="entry name" value="Bac_DnaA_C"/>
    <property type="match status" value="1"/>
</dbReference>
<keyword evidence="7 8" id="KW-0238">DNA-binding</keyword>
<dbReference type="SMART" id="SM00382">
    <property type="entry name" value="AAA"/>
    <property type="match status" value="1"/>
</dbReference>
<evidence type="ECO:0000256" key="10">
    <source>
        <dbReference type="RuleBase" id="RU000577"/>
    </source>
</evidence>
<dbReference type="SUPFAM" id="SSF48295">
    <property type="entry name" value="TrpR-like"/>
    <property type="match status" value="1"/>
</dbReference>
<dbReference type="InterPro" id="IPR010921">
    <property type="entry name" value="Trp_repressor/repl_initiator"/>
</dbReference>
<dbReference type="Pfam" id="PF00308">
    <property type="entry name" value="Bac_DnaA"/>
    <property type="match status" value="1"/>
</dbReference>
<dbReference type="EMBL" id="QHBU01000083">
    <property type="protein sequence ID" value="PZR82084.1"/>
    <property type="molecule type" value="Genomic_DNA"/>
</dbReference>
<dbReference type="GO" id="GO:0008289">
    <property type="term" value="F:lipid binding"/>
    <property type="evidence" value="ECO:0007669"/>
    <property type="project" value="UniProtKB-KW"/>
</dbReference>
<dbReference type="InterPro" id="IPR027417">
    <property type="entry name" value="P-loop_NTPase"/>
</dbReference>
<feature type="binding site" evidence="8">
    <location>
        <position position="177"/>
    </location>
    <ligand>
        <name>ATP</name>
        <dbReference type="ChEBI" id="CHEBI:30616"/>
    </ligand>
</feature>
<dbReference type="PANTHER" id="PTHR30050">
    <property type="entry name" value="CHROMOSOMAL REPLICATION INITIATOR PROTEIN DNAA"/>
    <property type="match status" value="1"/>
</dbReference>
<dbReference type="NCBIfam" id="TIGR00362">
    <property type="entry name" value="DnaA"/>
    <property type="match status" value="1"/>
</dbReference>
<keyword evidence="5 8" id="KW-0067">ATP-binding</keyword>
<feature type="domain" description="Chromosomal replication initiator DnaA C-terminal" evidence="13">
    <location>
        <begin position="375"/>
        <end position="444"/>
    </location>
</feature>
<comment type="function">
    <text evidence="8 10">Plays an essential role in the initiation and regulation of chromosomal replication. ATP-DnaA binds to the origin of replication (oriC) to initiate formation of the DNA replication initiation complex once per cell cycle. Binds the DnaA box (a 9 base pair repeat at the origin) and separates the double-stranded (ds)DNA. Forms a right-handed helical filament on oriC DNA; dsDNA binds to the exterior of the filament while single-stranded (ss)DNA is stabiized in the filament's interior. The ATP-DnaA-oriC complex binds and stabilizes one strand of the AT-rich DNA unwinding element (DUE), permitting loading of DNA polymerase. After initiation quickly degrades to an ADP-DnaA complex that is not apt for DNA replication. Binds acidic phospholipids.</text>
</comment>
<evidence type="ECO:0000256" key="8">
    <source>
        <dbReference type="HAMAP-Rule" id="MF_00377"/>
    </source>
</evidence>
<dbReference type="PRINTS" id="PR00051">
    <property type="entry name" value="DNAA"/>
</dbReference>
<evidence type="ECO:0000256" key="11">
    <source>
        <dbReference type="RuleBase" id="RU004227"/>
    </source>
</evidence>
<feature type="binding site" evidence="8">
    <location>
        <position position="175"/>
    </location>
    <ligand>
        <name>ATP</name>
        <dbReference type="ChEBI" id="CHEBI:30616"/>
    </ligand>
</feature>
<feature type="binding site" evidence="8">
    <location>
        <position position="176"/>
    </location>
    <ligand>
        <name>ATP</name>
        <dbReference type="ChEBI" id="CHEBI:30616"/>
    </ligand>
</feature>
<dbReference type="HAMAP" id="MF_00377">
    <property type="entry name" value="DnaA_bact"/>
    <property type="match status" value="1"/>
</dbReference>
<dbReference type="SUPFAM" id="SSF52540">
    <property type="entry name" value="P-loop containing nucleoside triphosphate hydrolases"/>
    <property type="match status" value="1"/>
</dbReference>
<dbReference type="GO" id="GO:0005737">
    <property type="term" value="C:cytoplasm"/>
    <property type="evidence" value="ECO:0007669"/>
    <property type="project" value="UniProtKB-SubCell"/>
</dbReference>
<dbReference type="GO" id="GO:0006270">
    <property type="term" value="P:DNA replication initiation"/>
    <property type="evidence" value="ECO:0007669"/>
    <property type="project" value="UniProtKB-UniRule"/>
</dbReference>
<comment type="caution">
    <text evidence="14">The sequence shown here is derived from an EMBL/GenBank/DDBJ whole genome shotgun (WGS) entry which is preliminary data.</text>
</comment>
<dbReference type="AlphaFoldDB" id="A0A2W6AF42"/>
<evidence type="ECO:0000256" key="5">
    <source>
        <dbReference type="ARBA" id="ARBA00022840"/>
    </source>
</evidence>
<feature type="binding site" evidence="8">
    <location>
        <position position="173"/>
    </location>
    <ligand>
        <name>ATP</name>
        <dbReference type="ChEBI" id="CHEBI:30616"/>
    </ligand>
</feature>
<dbReference type="GO" id="GO:0005524">
    <property type="term" value="F:ATP binding"/>
    <property type="evidence" value="ECO:0007669"/>
    <property type="project" value="UniProtKB-UniRule"/>
</dbReference>
<dbReference type="CDD" id="cd00009">
    <property type="entry name" value="AAA"/>
    <property type="match status" value="1"/>
</dbReference>
<comment type="caution">
    <text evidence="8">Lacks conserved residue(s) required for the propagation of feature annotation.</text>
</comment>
<keyword evidence="6 8" id="KW-0446">Lipid-binding</keyword>
<dbReference type="Proteomes" id="UP000248724">
    <property type="component" value="Unassembled WGS sequence"/>
</dbReference>
<comment type="subunit">
    <text evidence="8">Oligomerizes as a right-handed, spiral filament on DNA at oriC.</text>
</comment>
<sequence>MAPDDTEAPTSTPGGTQQIWQAAQEELRFQLARPGYETWLANARLIESDGHTFTIGVPTRLARDWLIERYAVVIRETISGLLGRDCEVVITVDPAAGPPPDEPAPIADAPEPAYGIVGESATDGSNATRLNPNFTFSTFVVGNSSRFAHAACRAVADAPGKAYNPLFLYGGVGLGKTHLMHAIGHSVREGHRRPPKVAYITSEKFMNEMIGSIQENRTSDFRTRYRSVDVLLIDDIQFLAGKDRTQEEFFHTFNALHEIQKQIVVSSDRPPKDIPTLEDRLRSRFEGGLMADIQPPDFETRLAILNTKLGPHGSLVPDDVCSFIAHKIQRNIRELEGALIRVLAHASINGQPVTLDAAQIILRDIIPVGDSTPVSIELIQETVAAYFTISLEEMKGKRRDKHIVFPRQVAMYIVREETESSLPVIGNAFGGRDHTTALHAIEKITDLVLEDSRLQGDLRQIRQRLHEH</sequence>
<evidence type="ECO:0000256" key="3">
    <source>
        <dbReference type="ARBA" id="ARBA00022705"/>
    </source>
</evidence>
<dbReference type="InterPro" id="IPR013159">
    <property type="entry name" value="DnaA_C"/>
</dbReference>
<feature type="region of interest" description="Domain I, interacts with DnaA modulators" evidence="8">
    <location>
        <begin position="1"/>
        <end position="96"/>
    </location>
</feature>
<comment type="similarity">
    <text evidence="1 8 11">Belongs to the DnaA family.</text>
</comment>
<comment type="subcellular location">
    <subcellularLocation>
        <location evidence="8">Cytoplasm</location>
    </subcellularLocation>
</comment>
<dbReference type="FunFam" id="3.40.50.300:FF:000150">
    <property type="entry name" value="Chromosomal replication initiator protein DnaA"/>
    <property type="match status" value="1"/>
</dbReference>
<evidence type="ECO:0000259" key="13">
    <source>
        <dbReference type="SMART" id="SM00760"/>
    </source>
</evidence>
<name>A0A2W6AF42_9BACT</name>
<dbReference type="InterPro" id="IPR038454">
    <property type="entry name" value="DnaA_N_sf"/>
</dbReference>
<evidence type="ECO:0000313" key="14">
    <source>
        <dbReference type="EMBL" id="PZR82084.1"/>
    </source>
</evidence>
<evidence type="ECO:0000256" key="1">
    <source>
        <dbReference type="ARBA" id="ARBA00006583"/>
    </source>
</evidence>
<gene>
    <name evidence="8" type="primary">dnaA</name>
    <name evidence="14" type="ORF">DLM65_04645</name>
</gene>
<evidence type="ECO:0000256" key="6">
    <source>
        <dbReference type="ARBA" id="ARBA00023121"/>
    </source>
</evidence>
<evidence type="ECO:0000256" key="2">
    <source>
        <dbReference type="ARBA" id="ARBA00022490"/>
    </source>
</evidence>
<feature type="domain" description="AAA+ ATPase" evidence="12">
    <location>
        <begin position="162"/>
        <end position="291"/>
    </location>
</feature>
<dbReference type="CDD" id="cd06571">
    <property type="entry name" value="Bac_DnaA_C"/>
    <property type="match status" value="1"/>
</dbReference>
<dbReference type="InterPro" id="IPR024633">
    <property type="entry name" value="DnaA_N_dom"/>
</dbReference>
<dbReference type="InterPro" id="IPR001957">
    <property type="entry name" value="Chromosome_initiator_DnaA"/>
</dbReference>
<dbReference type="Gene3D" id="1.10.1750.10">
    <property type="match status" value="1"/>
</dbReference>
<evidence type="ECO:0000256" key="7">
    <source>
        <dbReference type="ARBA" id="ARBA00023125"/>
    </source>
</evidence>
<proteinExistence type="inferred from homology"/>
<dbReference type="GO" id="GO:0005886">
    <property type="term" value="C:plasma membrane"/>
    <property type="evidence" value="ECO:0007669"/>
    <property type="project" value="TreeGrafter"/>
</dbReference>
<dbReference type="SMART" id="SM00760">
    <property type="entry name" value="Bac_DnaA_C"/>
    <property type="match status" value="1"/>
</dbReference>
<dbReference type="InterPro" id="IPR013317">
    <property type="entry name" value="DnaA_dom"/>
</dbReference>
<keyword evidence="4 8" id="KW-0547">Nucleotide-binding</keyword>
<keyword evidence="3 8" id="KW-0235">DNA replication</keyword>
<dbReference type="Gene3D" id="3.40.50.300">
    <property type="entry name" value="P-loop containing nucleotide triphosphate hydrolases"/>
    <property type="match status" value="1"/>
</dbReference>
<dbReference type="InterPro" id="IPR020591">
    <property type="entry name" value="Chromosome_initiator_DnaA-like"/>
</dbReference>
<dbReference type="PANTHER" id="PTHR30050:SF2">
    <property type="entry name" value="CHROMOSOMAL REPLICATION INITIATOR PROTEIN DNAA"/>
    <property type="match status" value="1"/>
</dbReference>
<dbReference type="Gene3D" id="3.30.300.180">
    <property type="match status" value="1"/>
</dbReference>
<accession>A0A2W6AF42</accession>
<evidence type="ECO:0000313" key="15">
    <source>
        <dbReference type="Proteomes" id="UP000248724"/>
    </source>
</evidence>
<feature type="region of interest" description="Domain IV, binds dsDNA" evidence="8">
    <location>
        <begin position="347"/>
        <end position="468"/>
    </location>
</feature>
<dbReference type="InterPro" id="IPR003593">
    <property type="entry name" value="AAA+_ATPase"/>
</dbReference>
<keyword evidence="2 8" id="KW-0963">Cytoplasm</keyword>
<dbReference type="GO" id="GO:0006275">
    <property type="term" value="P:regulation of DNA replication"/>
    <property type="evidence" value="ECO:0007669"/>
    <property type="project" value="UniProtKB-UniRule"/>
</dbReference>
<organism evidence="14 15">
    <name type="scientific">Candidatus Aeolococcus gillhamiae</name>
    <dbReference type="NCBI Taxonomy" id="3127015"/>
    <lineage>
        <taxon>Bacteria</taxon>
        <taxon>Bacillati</taxon>
        <taxon>Candidatus Dormiibacterota</taxon>
        <taxon>Candidatus Dormibacteria</taxon>
        <taxon>Candidatus Aeolococcales</taxon>
        <taxon>Candidatus Aeolococcaceae</taxon>
        <taxon>Candidatus Aeolococcus</taxon>
    </lineage>
</organism>
<evidence type="ECO:0000259" key="12">
    <source>
        <dbReference type="SMART" id="SM00382"/>
    </source>
</evidence>
<evidence type="ECO:0000256" key="4">
    <source>
        <dbReference type="ARBA" id="ARBA00022741"/>
    </source>
</evidence>
<comment type="domain">
    <text evidence="8">Domain I is involved in oligomerization and binding regulators, domain II is flexibile and of varying length in different bacteria, domain III forms the AAA+ region, while domain IV binds dsDNA.</text>
</comment>
<dbReference type="GO" id="GO:0003688">
    <property type="term" value="F:DNA replication origin binding"/>
    <property type="evidence" value="ECO:0007669"/>
    <property type="project" value="UniProtKB-UniRule"/>
</dbReference>
<protein>
    <recommendedName>
        <fullName evidence="8 9">Chromosomal replication initiator protein DnaA</fullName>
    </recommendedName>
</protein>